<dbReference type="RefSeq" id="WP_087998868.1">
    <property type="nucleotide sequence ID" value="NZ_BMHB01000001.1"/>
</dbReference>
<feature type="domain" description="Major facilitator superfamily (MFS) profile" evidence="7">
    <location>
        <begin position="8"/>
        <end position="394"/>
    </location>
</feature>
<feature type="transmembrane region" description="Helical" evidence="6">
    <location>
        <begin position="367"/>
        <end position="388"/>
    </location>
</feature>
<feature type="transmembrane region" description="Helical" evidence="6">
    <location>
        <begin position="79"/>
        <end position="96"/>
    </location>
</feature>
<evidence type="ECO:0000256" key="3">
    <source>
        <dbReference type="ARBA" id="ARBA00022692"/>
    </source>
</evidence>
<organism evidence="8 9">
    <name type="scientific">Gottfriedia solisilvae</name>
    <dbReference type="NCBI Taxonomy" id="1516104"/>
    <lineage>
        <taxon>Bacteria</taxon>
        <taxon>Bacillati</taxon>
        <taxon>Bacillota</taxon>
        <taxon>Bacilli</taxon>
        <taxon>Bacillales</taxon>
        <taxon>Bacillaceae</taxon>
        <taxon>Gottfriedia</taxon>
    </lineage>
</organism>
<dbReference type="GO" id="GO:0022857">
    <property type="term" value="F:transmembrane transporter activity"/>
    <property type="evidence" value="ECO:0007669"/>
    <property type="project" value="InterPro"/>
</dbReference>
<dbReference type="InterPro" id="IPR020846">
    <property type="entry name" value="MFS_dom"/>
</dbReference>
<keyword evidence="9" id="KW-1185">Reference proteome</keyword>
<name>A0A8J3ACE1_9BACI</name>
<reference evidence="9" key="1">
    <citation type="journal article" date="2019" name="Int. J. Syst. Evol. Microbiol.">
        <title>The Global Catalogue of Microorganisms (GCM) 10K type strain sequencing project: providing services to taxonomists for standard genome sequencing and annotation.</title>
        <authorList>
            <consortium name="The Broad Institute Genomics Platform"/>
            <consortium name="The Broad Institute Genome Sequencing Center for Infectious Disease"/>
            <person name="Wu L."/>
            <person name="Ma J."/>
        </authorList>
    </citation>
    <scope>NUCLEOTIDE SEQUENCE [LARGE SCALE GENOMIC DNA]</scope>
    <source>
        <strain evidence="9">CGMCC 1.14993</strain>
    </source>
</reference>
<proteinExistence type="predicted"/>
<evidence type="ECO:0000256" key="2">
    <source>
        <dbReference type="ARBA" id="ARBA00022448"/>
    </source>
</evidence>
<evidence type="ECO:0000256" key="4">
    <source>
        <dbReference type="ARBA" id="ARBA00022989"/>
    </source>
</evidence>
<evidence type="ECO:0000256" key="1">
    <source>
        <dbReference type="ARBA" id="ARBA00004651"/>
    </source>
</evidence>
<dbReference type="Gene3D" id="1.20.1250.20">
    <property type="entry name" value="MFS general substrate transporter like domains"/>
    <property type="match status" value="1"/>
</dbReference>
<dbReference type="Proteomes" id="UP000626244">
    <property type="component" value="Unassembled WGS sequence"/>
</dbReference>
<feature type="transmembrane region" description="Helical" evidence="6">
    <location>
        <begin position="102"/>
        <end position="125"/>
    </location>
</feature>
<feature type="transmembrane region" description="Helical" evidence="6">
    <location>
        <begin position="137"/>
        <end position="160"/>
    </location>
</feature>
<dbReference type="PANTHER" id="PTHR23528:SF1">
    <property type="entry name" value="MAJOR FACILITATOR SUPERFAMILY (MFS) PROFILE DOMAIN-CONTAINING PROTEIN"/>
    <property type="match status" value="1"/>
</dbReference>
<keyword evidence="4 6" id="KW-1133">Transmembrane helix</keyword>
<comment type="caution">
    <text evidence="8">The sequence shown here is derived from an EMBL/GenBank/DDBJ whole genome shotgun (WGS) entry which is preliminary data.</text>
</comment>
<dbReference type="PANTHER" id="PTHR23528">
    <property type="match status" value="1"/>
</dbReference>
<sequence length="405" mass="45470">MNNLNYRKILLLGFGFFAISLTWSVYNAFMPKILSDYIGSSALIGFIMTFDNYFALFLQPAVGVYSDRLNTRFGRRMPFLMIGMPLAALFTLLIPFHQSLMLLVFFVVFMNLSMSVFRSPVIALMPDLTRTEHRSKANSIINFMGGIGALIAFFIGSILWDMNEGFPFYLAGSLMLISFIILFHFIKEKRDVINYEEAEEKVNLKEGFKSAIANKNALFLLLAILSWFIGFNGIETFFTRYGEVYLGIKVSAASFSFAFISLAFLIFAIPAGFIGTKIGKKKSIIIGIIGIIVGFGVLFFLKDITAIRIVFFVMGCFWAMVNINSYPFLAEMAPVGFIGTYTGLYYLFASIANIVSPPLLGALLDMIGFKFMFLYGGFFIIVSFFMILKVKEGNITIERNSNASI</sequence>
<dbReference type="InterPro" id="IPR036259">
    <property type="entry name" value="MFS_trans_sf"/>
</dbReference>
<feature type="transmembrane region" description="Helical" evidence="6">
    <location>
        <begin position="166"/>
        <end position="186"/>
    </location>
</feature>
<dbReference type="Pfam" id="PF07690">
    <property type="entry name" value="MFS_1"/>
    <property type="match status" value="1"/>
</dbReference>
<keyword evidence="2" id="KW-0813">Transport</keyword>
<dbReference type="SUPFAM" id="SSF103473">
    <property type="entry name" value="MFS general substrate transporter"/>
    <property type="match status" value="1"/>
</dbReference>
<evidence type="ECO:0000313" key="9">
    <source>
        <dbReference type="Proteomes" id="UP000626244"/>
    </source>
</evidence>
<dbReference type="PROSITE" id="PS50850">
    <property type="entry name" value="MFS"/>
    <property type="match status" value="1"/>
</dbReference>
<gene>
    <name evidence="8" type="ORF">GCM10007380_06010</name>
</gene>
<protein>
    <submittedName>
        <fullName evidence="8">MFS transporter</fullName>
    </submittedName>
</protein>
<evidence type="ECO:0000256" key="5">
    <source>
        <dbReference type="ARBA" id="ARBA00023136"/>
    </source>
</evidence>
<dbReference type="GO" id="GO:0005886">
    <property type="term" value="C:plasma membrane"/>
    <property type="evidence" value="ECO:0007669"/>
    <property type="project" value="UniProtKB-SubCell"/>
</dbReference>
<keyword evidence="5 6" id="KW-0472">Membrane</keyword>
<comment type="subcellular location">
    <subcellularLocation>
        <location evidence="1">Cell membrane</location>
        <topology evidence="1">Multi-pass membrane protein</topology>
    </subcellularLocation>
</comment>
<dbReference type="EMBL" id="BMHB01000001">
    <property type="protein sequence ID" value="GGI11076.1"/>
    <property type="molecule type" value="Genomic_DNA"/>
</dbReference>
<feature type="transmembrane region" description="Helical" evidence="6">
    <location>
        <begin position="283"/>
        <end position="300"/>
    </location>
</feature>
<keyword evidence="3 6" id="KW-0812">Transmembrane</keyword>
<dbReference type="OrthoDB" id="7584869at2"/>
<accession>A0A8J3ACE1</accession>
<dbReference type="AlphaFoldDB" id="A0A8J3ACE1"/>
<feature type="transmembrane region" description="Helical" evidence="6">
    <location>
        <begin position="9"/>
        <end position="26"/>
    </location>
</feature>
<dbReference type="InterPro" id="IPR011701">
    <property type="entry name" value="MFS"/>
</dbReference>
<evidence type="ECO:0000259" key="7">
    <source>
        <dbReference type="PROSITE" id="PS50850"/>
    </source>
</evidence>
<feature type="transmembrane region" description="Helical" evidence="6">
    <location>
        <begin position="335"/>
        <end position="355"/>
    </location>
</feature>
<feature type="transmembrane region" description="Helical" evidence="6">
    <location>
        <begin position="217"/>
        <end position="238"/>
    </location>
</feature>
<evidence type="ECO:0000256" key="6">
    <source>
        <dbReference type="SAM" id="Phobius"/>
    </source>
</evidence>
<feature type="transmembrane region" description="Helical" evidence="6">
    <location>
        <begin position="38"/>
        <end position="58"/>
    </location>
</feature>
<feature type="transmembrane region" description="Helical" evidence="6">
    <location>
        <begin position="250"/>
        <end position="271"/>
    </location>
</feature>
<feature type="transmembrane region" description="Helical" evidence="6">
    <location>
        <begin position="306"/>
        <end position="323"/>
    </location>
</feature>
<evidence type="ECO:0000313" key="8">
    <source>
        <dbReference type="EMBL" id="GGI11076.1"/>
    </source>
</evidence>